<dbReference type="SUPFAM" id="SSF49299">
    <property type="entry name" value="PKD domain"/>
    <property type="match status" value="1"/>
</dbReference>
<organism evidence="4 5">
    <name type="scientific">Arenibacter aquaticus</name>
    <dbReference type="NCBI Taxonomy" id="2489054"/>
    <lineage>
        <taxon>Bacteria</taxon>
        <taxon>Pseudomonadati</taxon>
        <taxon>Bacteroidota</taxon>
        <taxon>Flavobacteriia</taxon>
        <taxon>Flavobacteriales</taxon>
        <taxon>Flavobacteriaceae</taxon>
        <taxon>Arenibacter</taxon>
    </lineage>
</organism>
<gene>
    <name evidence="4" type="ORF">EHW67_18220</name>
</gene>
<dbReference type="RefSeq" id="WP_126163814.1">
    <property type="nucleotide sequence ID" value="NZ_RQPJ01000021.1"/>
</dbReference>
<keyword evidence="5" id="KW-1185">Reference proteome</keyword>
<dbReference type="InterPro" id="IPR022409">
    <property type="entry name" value="PKD/Chitinase_dom"/>
</dbReference>
<feature type="chain" id="PRO_5019411421" description="Gliding motility-associated C-terminal domain-containing protein" evidence="1">
    <location>
        <begin position="25"/>
        <end position="2512"/>
    </location>
</feature>
<evidence type="ECO:0000313" key="4">
    <source>
        <dbReference type="EMBL" id="RTE52129.1"/>
    </source>
</evidence>
<evidence type="ECO:0008006" key="6">
    <source>
        <dbReference type="Google" id="ProtNLM"/>
    </source>
</evidence>
<feature type="domain" description="Ig-like" evidence="3">
    <location>
        <begin position="1850"/>
        <end position="1988"/>
    </location>
</feature>
<dbReference type="InterPro" id="IPR013783">
    <property type="entry name" value="Ig-like_fold"/>
</dbReference>
<dbReference type="InterPro" id="IPR025667">
    <property type="entry name" value="SprB_repeat"/>
</dbReference>
<accession>A0A430JZ08</accession>
<keyword evidence="1" id="KW-0732">Signal</keyword>
<reference evidence="4 5" key="1">
    <citation type="submission" date="2018-11" db="EMBL/GenBank/DDBJ databases">
        <title>Arenibacter aquaticus sp.nov., a marine bacterium isolated from surface seawater in the South China Sea.</title>
        <authorList>
            <person name="Guo J."/>
            <person name="Sun J."/>
        </authorList>
    </citation>
    <scope>NUCLEOTIDE SEQUENCE [LARGE SCALE GENOMIC DNA]</scope>
    <source>
        <strain evidence="4 5">GUO666</strain>
    </source>
</reference>
<dbReference type="InterPro" id="IPR007110">
    <property type="entry name" value="Ig-like_dom"/>
</dbReference>
<feature type="domain" description="PKD" evidence="2">
    <location>
        <begin position="2341"/>
        <end position="2412"/>
    </location>
</feature>
<dbReference type="InterPro" id="IPR035986">
    <property type="entry name" value="PKD_dom_sf"/>
</dbReference>
<dbReference type="InterPro" id="IPR000601">
    <property type="entry name" value="PKD_dom"/>
</dbReference>
<protein>
    <recommendedName>
        <fullName evidence="6">Gliding motility-associated C-terminal domain-containing protein</fullName>
    </recommendedName>
</protein>
<dbReference type="Pfam" id="PF18911">
    <property type="entry name" value="PKD_4"/>
    <property type="match status" value="1"/>
</dbReference>
<evidence type="ECO:0000259" key="3">
    <source>
        <dbReference type="PROSITE" id="PS50835"/>
    </source>
</evidence>
<dbReference type="OrthoDB" id="7794186at2"/>
<feature type="signal peptide" evidence="1">
    <location>
        <begin position="1"/>
        <end position="24"/>
    </location>
</feature>
<dbReference type="PROSITE" id="PS50093">
    <property type="entry name" value="PKD"/>
    <property type="match status" value="1"/>
</dbReference>
<dbReference type="SMART" id="SM00089">
    <property type="entry name" value="PKD"/>
    <property type="match status" value="2"/>
</dbReference>
<dbReference type="Pfam" id="PF13573">
    <property type="entry name" value="SprB"/>
    <property type="match status" value="2"/>
</dbReference>
<dbReference type="Proteomes" id="UP000267585">
    <property type="component" value="Unassembled WGS sequence"/>
</dbReference>
<dbReference type="Gene3D" id="2.60.40.10">
    <property type="entry name" value="Immunoglobulins"/>
    <property type="match status" value="1"/>
</dbReference>
<evidence type="ECO:0000256" key="1">
    <source>
        <dbReference type="SAM" id="SignalP"/>
    </source>
</evidence>
<dbReference type="PROSITE" id="PS50835">
    <property type="entry name" value="IG_LIKE"/>
    <property type="match status" value="1"/>
</dbReference>
<comment type="caution">
    <text evidence="4">The sequence shown here is derived from an EMBL/GenBank/DDBJ whole genome shotgun (WGS) entry which is preliminary data.</text>
</comment>
<name>A0A430JZ08_9FLAO</name>
<dbReference type="Gene3D" id="2.60.40.2700">
    <property type="match status" value="2"/>
</dbReference>
<sequence length="2512" mass="268541">MIKFTAKLVLFTLLFSFSIWLGSAQVSTSLQNSNFYSCGSDIPQTQLSLGNLLLSETASTDFTTGSFTFYIQAPSNFEINAASISETGTDISSASVTQDPSDPTRLQISITTTSQATLDVLTVENISIQLQSGANTTDGLFKYVLDGNPNGVNGVGDNQDIATVTFEQLHGGTGVNQQVCEKSDLQNISVTGSNITQSRTFEWEKEENGSWTAIPNSDTEILVIDKPSIANGISKYRRLTTFTINGEVCTQTSSTATITVNEIYPGSITEGTGQNVCATQIPQQLSTSGDVAVTPAGENTYQWYKNDSGPWEPIDGATANFYQPPALSVTTSFKRRITNVLNGFSCFKETAAVTILVNATVVGGTATDQNICSLDDLQLLTVNNGENNGSYQWQKRNGDNWDDITGATQGTYNASGNLNPGIEEFRRVTTVSGASCQGVSSVATITYTNFMVGSIAGEQTVCYNEAPSIFTSSTNASGSGTISYQWEQFDGSNWVAISGANNADYQAAALTQSTSFRRQDNIFLNGFSCSDYTNEIQITVLDEIYGGNASPDQTICEGEIPNSITVDNGTAIGPNISYQWQSKTTGTFTNINGETGDILSFANAPTTTTQYRRQTIITNNAKVCIQNSTTSTVFVNSINLGTIGNNQDVCAGSNPATIININNTLAAGSLSYSWESSTDNGATWNTIPSATGATYTPGVLATSTKYRRLDSSTLNGKVCMEYTNEVTITVAATISGGDGSEDQVVCEDEAPSTISVANGTPSGPGVNFQWYASTDNINYTPLTGETGETLSFSEGLSASTYFRRNVTQTNNGNTCEASSTPTLVTLISLSEGTISQTQTVCGTDNVPPITSTADASSNGSINYTWQSSPDGNTWTDIAGANQATYTPANNGELETYYRRKATASLQSITCEAVTTAVIVYLNKFDDEINHKITFVSGDWGSTEVCNGGDPQPFSSNFTLIASGDLSYQWQIADINDEASFTDIPGATDIYYDPPAVTQDNYYRRITTSTLNGQSCSVTSNVLEIINGGNATGGTIGTTHPNGEISSPNEEVICEGGDPSLIEELDPSTGDDTLTYQWYANGVEINGATGTSYDPPSGVMETTTYIRTTTNTDISGVECNVDSNPVVVLVPNADYIGNSRTLCYNTTTTELGDIADVEGLPYLTFQWYESTDGITFTPITGATDATYDPGMAFTTDRYYQRGYIATVDGTQCGPEEFSNVLGIYVNDVNGGSISGDQKICYGDDPGILGNTLDGTADGVLKYQWYSSVDNSNWGIINGAVNSTYDPEAGDFPTTYFKRTTSSTLNNVVCSEDSNTIVVEVADQILPGTLLNDQTICEGTVPAALTVSGSSTYSDQTYDWYSSTDGNIWADLEIHTASYTPPIPTETLYYKRTITRTTLVDQTCVVETNPIKVTLNSVNAGEITDNQSVCEGSQPDAIVELESATGAGVLSYQWWSSSDNQTYSAVAGATEPNYTPPSNLTTSTYFKRVVTSTINGVACTDETSPKLVTVIPYPIIDNEAIIANDITNVSCFGGTDGSIIIPNERITGGNSAQKQINTISFYGTPQLDNTYTVLIDGKEYEHQVTLNGLNQPQDNNEVAAALSQKINSATGANLSPVIATSSFNELILTAKIEGIAFTAYVSTGSDPNASASNVVTQPNAVANTYEWTKIGDTSFSASSLSISDLSAGAYQLTVYNEFCGTTSSPFIVTEPEELTLNIGDTCNTAISASSTGGIAPFTFTLTRPNGTTLEQTSNNPNITYTNLTGGATYTISIKDASCGQSVSEAVTLPMGLQFNESSVVVDNASCFGQNNGSISLNIGATTVTGGYPPYSFNWTGPDNVNYSTENISNLAPGVYELYVTDQIGCSATFTANVASKAALEISSVQITNEQLQCAGDTNAEISIQISSDPSSQIQINWYKNGTSFTTNSTNLTNLGRGSYEVIVTDTNSDPNSPCTVNQTFNITAPEVFSATEVDTGNASCVDASNGRSFTFSVQGGTAPYQYSVDNGTPVFFSETQTTIGSLSNDGHVINITDANQCVVQTFTMDRYEALGYMGTQSFTIAPCETSYSFTLDTAQVTGGNPYIDGNNDSYYLYDWSGPNNFVAQDITSFDAVPGTYWLTISDSNNCFSEAIEFTFGTTYDPITVSKDIGLVSCGATADGAISIAINGGLRPYNILWEKEVAGTANNPDPVFTSMGQNVTQLSGLEEGRYRLTVTSNINGCTKEDPSYYYQEIITLNKTESLKLVDGPYLDEALCLGNPGSISVTLFNSQGGDLSFYYDNALMPSVKTGTDTYSIQIANPIDSASLNVVNDQGCGFTMPISSGVSDPTFTYSSEEYEITGLLLAKEDIRFSIAAEEGYTSASWDFGDGSPIINVDPETDGIQVAHKYSYPGTFDVALTLYNEQGCSKTYEESVQIGNGYDVMFPNVFSANADGINDYFQGEFTGMASFTFQIYDMWGGLVYSVAYDYDDMPVNWGWNGTYSSGKPYKNKSFRYLFVGTTKDNNQITKTGEASILR</sequence>
<dbReference type="CDD" id="cd00146">
    <property type="entry name" value="PKD"/>
    <property type="match status" value="1"/>
</dbReference>
<dbReference type="Pfam" id="PF13585">
    <property type="entry name" value="CHU_C"/>
    <property type="match status" value="1"/>
</dbReference>
<proteinExistence type="predicted"/>
<evidence type="ECO:0000259" key="2">
    <source>
        <dbReference type="PROSITE" id="PS50093"/>
    </source>
</evidence>
<dbReference type="EMBL" id="RQPJ01000021">
    <property type="protein sequence ID" value="RTE52129.1"/>
    <property type="molecule type" value="Genomic_DNA"/>
</dbReference>
<evidence type="ECO:0000313" key="5">
    <source>
        <dbReference type="Proteomes" id="UP000267585"/>
    </source>
</evidence>